<gene>
    <name evidence="1" type="ORF">F9802_04325</name>
</gene>
<sequence length="131" mass="14310">MKWMIMIVTVIVLAGCKQNFPEPEAISPSASVSEAEAQANNNNWTVRHLLRGQSVFVELVVPGVSFSGNGTNSQTKGQVSVYVNGHHYNTYHTAAFIVKGLAPGKHQVDIKLTDARNRPLGYEKTFTVSIP</sequence>
<dbReference type="AlphaFoldDB" id="A0A6I1FHR0"/>
<accession>A0A6I1FHR0</accession>
<proteinExistence type="predicted"/>
<comment type="caution">
    <text evidence="1">The sequence shown here is derived from an EMBL/GenBank/DDBJ whole genome shotgun (WGS) entry which is preliminary data.</text>
</comment>
<evidence type="ECO:0008006" key="3">
    <source>
        <dbReference type="Google" id="ProtNLM"/>
    </source>
</evidence>
<organism evidence="1 2">
    <name type="scientific">Bacillus aerolatus</name>
    <dbReference type="NCBI Taxonomy" id="2653354"/>
    <lineage>
        <taxon>Bacteria</taxon>
        <taxon>Bacillati</taxon>
        <taxon>Bacillota</taxon>
        <taxon>Bacilli</taxon>
        <taxon>Bacillales</taxon>
        <taxon>Bacillaceae</taxon>
        <taxon>Bacillus</taxon>
    </lineage>
</organism>
<reference evidence="1 2" key="1">
    <citation type="submission" date="2019-10" db="EMBL/GenBank/DDBJ databases">
        <title>Bacillus aerolatum sp. nov., isolated from bioaerosol of sport playgrounds.</title>
        <authorList>
            <person name="Chen P."/>
            <person name="Zhang G."/>
        </authorList>
    </citation>
    <scope>NUCLEOTIDE SEQUENCE [LARGE SCALE GENOMIC DNA]</scope>
    <source>
        <strain evidence="1 2">CX253</strain>
    </source>
</reference>
<evidence type="ECO:0000313" key="1">
    <source>
        <dbReference type="EMBL" id="KAB7707947.1"/>
    </source>
</evidence>
<dbReference type="Proteomes" id="UP000429595">
    <property type="component" value="Unassembled WGS sequence"/>
</dbReference>
<name>A0A6I1FHR0_9BACI</name>
<keyword evidence="2" id="KW-1185">Reference proteome</keyword>
<dbReference type="EMBL" id="WEIO01000002">
    <property type="protein sequence ID" value="KAB7707947.1"/>
    <property type="molecule type" value="Genomic_DNA"/>
</dbReference>
<protein>
    <recommendedName>
        <fullName evidence="3">YtkA-like domain-containing protein</fullName>
    </recommendedName>
</protein>
<dbReference type="RefSeq" id="WP_152149934.1">
    <property type="nucleotide sequence ID" value="NZ_WEIO01000002.1"/>
</dbReference>
<dbReference type="PROSITE" id="PS51257">
    <property type="entry name" value="PROKAR_LIPOPROTEIN"/>
    <property type="match status" value="1"/>
</dbReference>
<evidence type="ECO:0000313" key="2">
    <source>
        <dbReference type="Proteomes" id="UP000429595"/>
    </source>
</evidence>